<dbReference type="Gramene" id="GBG91205">
    <property type="protein sequence ID" value="GBG91205"/>
    <property type="gene ID" value="CBR_g52087"/>
</dbReference>
<gene>
    <name evidence="1" type="ORF">CBR_g52087</name>
</gene>
<proteinExistence type="predicted"/>
<evidence type="ECO:0000313" key="1">
    <source>
        <dbReference type="EMBL" id="GBG91205.1"/>
    </source>
</evidence>
<reference evidence="1 2" key="1">
    <citation type="journal article" date="2018" name="Cell">
        <title>The Chara Genome: Secondary Complexity and Implications for Plant Terrestrialization.</title>
        <authorList>
            <person name="Nishiyama T."/>
            <person name="Sakayama H."/>
            <person name="Vries J.D."/>
            <person name="Buschmann H."/>
            <person name="Saint-Marcoux D."/>
            <person name="Ullrich K.K."/>
            <person name="Haas F.B."/>
            <person name="Vanderstraeten L."/>
            <person name="Becker D."/>
            <person name="Lang D."/>
            <person name="Vosolsobe S."/>
            <person name="Rombauts S."/>
            <person name="Wilhelmsson P.K.I."/>
            <person name="Janitza P."/>
            <person name="Kern R."/>
            <person name="Heyl A."/>
            <person name="Rumpler F."/>
            <person name="Villalobos L.I.A.C."/>
            <person name="Clay J.M."/>
            <person name="Skokan R."/>
            <person name="Toyoda A."/>
            <person name="Suzuki Y."/>
            <person name="Kagoshima H."/>
            <person name="Schijlen E."/>
            <person name="Tajeshwar N."/>
            <person name="Catarino B."/>
            <person name="Hetherington A.J."/>
            <person name="Saltykova A."/>
            <person name="Bonnot C."/>
            <person name="Breuninger H."/>
            <person name="Symeonidi A."/>
            <person name="Radhakrishnan G.V."/>
            <person name="Van Nieuwerburgh F."/>
            <person name="Deforce D."/>
            <person name="Chang C."/>
            <person name="Karol K.G."/>
            <person name="Hedrich R."/>
            <person name="Ulvskov P."/>
            <person name="Glockner G."/>
            <person name="Delwiche C.F."/>
            <person name="Petrasek J."/>
            <person name="Van de Peer Y."/>
            <person name="Friml J."/>
            <person name="Beilby M."/>
            <person name="Dolan L."/>
            <person name="Kohara Y."/>
            <person name="Sugano S."/>
            <person name="Fujiyama A."/>
            <person name="Delaux P.-M."/>
            <person name="Quint M."/>
            <person name="TheiBen G."/>
            <person name="Hagemann M."/>
            <person name="Harholt J."/>
            <person name="Dunand C."/>
            <person name="Zachgo S."/>
            <person name="Langdale J."/>
            <person name="Maumus F."/>
            <person name="Straeten D.V.D."/>
            <person name="Gould S.B."/>
            <person name="Rensing S.A."/>
        </authorList>
    </citation>
    <scope>NUCLEOTIDE SEQUENCE [LARGE SCALE GENOMIC DNA]</scope>
    <source>
        <strain evidence="1 2">S276</strain>
    </source>
</reference>
<name>A0A388M9L5_CHABU</name>
<comment type="caution">
    <text evidence="1">The sequence shown here is derived from an EMBL/GenBank/DDBJ whole genome shotgun (WGS) entry which is preliminary data.</text>
</comment>
<dbReference type="EMBL" id="BFEA01000882">
    <property type="protein sequence ID" value="GBG91205.1"/>
    <property type="molecule type" value="Genomic_DNA"/>
</dbReference>
<sequence length="330" mass="36427">MRKARLGSRREELGRLEALDESALDPAIRALRNSRLCVAEAQDVQQEVLAELMAGQKQILAALQAPRPMMRQPQFVVAPPLGVGPSVTLPPVGPPFSPMFGMPPPGGYVATSGPVHRVSAVPSTTVVTTIPLSSQSQAKVVDGRDPRPKWWTNERVKADASTMHPAYWWYLDGDDFPRLWEVATKVLAVWLVPLLARGTGPHGFILTKRRNKLSSDSLQKPVLIHWNMQLLRAQSGPWRGFVDVWEDTVEDPPEPRVGVASKEVYDEGMTIFEEVEAEMRSRRKCTTIVGAGLRGCGCQERYLRGGRYLGGEEHDRGDCGSTEGEGRSGR</sequence>
<dbReference type="Proteomes" id="UP000265515">
    <property type="component" value="Unassembled WGS sequence"/>
</dbReference>
<protein>
    <recommendedName>
        <fullName evidence="3">HAT C-terminal dimerisation domain-containing protein</fullName>
    </recommendedName>
</protein>
<dbReference type="AlphaFoldDB" id="A0A388M9L5"/>
<evidence type="ECO:0008006" key="3">
    <source>
        <dbReference type="Google" id="ProtNLM"/>
    </source>
</evidence>
<accession>A0A388M9L5</accession>
<keyword evidence="2" id="KW-1185">Reference proteome</keyword>
<evidence type="ECO:0000313" key="2">
    <source>
        <dbReference type="Proteomes" id="UP000265515"/>
    </source>
</evidence>
<organism evidence="1 2">
    <name type="scientific">Chara braunii</name>
    <name type="common">Braun's stonewort</name>
    <dbReference type="NCBI Taxonomy" id="69332"/>
    <lineage>
        <taxon>Eukaryota</taxon>
        <taxon>Viridiplantae</taxon>
        <taxon>Streptophyta</taxon>
        <taxon>Charophyceae</taxon>
        <taxon>Charales</taxon>
        <taxon>Characeae</taxon>
        <taxon>Chara</taxon>
    </lineage>
</organism>